<reference evidence="2" key="1">
    <citation type="submission" date="2013-04" db="EMBL/GenBank/DDBJ databases">
        <authorList>
            <person name="Harkins D.M."/>
            <person name="Durkin A.S."/>
            <person name="Selengut J.D."/>
            <person name="Sanka R."/>
            <person name="DePew J."/>
            <person name="Purushe J."/>
            <person name="Ahmed A."/>
            <person name="van der Linden H."/>
            <person name="Goris M.G.A."/>
            <person name="Hartskeerl R.A."/>
            <person name="Vinetz J.M."/>
            <person name="Sutton G.G."/>
            <person name="Nelson W.C."/>
            <person name="Fouts D.E."/>
        </authorList>
    </citation>
    <scope>NUCLEOTIDE SEQUENCE [LARGE SCALE GENOMIC DNA]</scope>
    <source>
        <strain evidence="2">BUT 6</strain>
    </source>
</reference>
<protein>
    <submittedName>
        <fullName evidence="2">Uncharacterized protein</fullName>
    </submittedName>
</protein>
<dbReference type="OrthoDB" id="342782at2"/>
<dbReference type="EMBL" id="AKWZ02000010">
    <property type="protein sequence ID" value="EPG73505.1"/>
    <property type="molecule type" value="Genomic_DNA"/>
</dbReference>
<organism evidence="2 3">
    <name type="scientific">Leptospira fainei serovar Hurstbridge str. BUT 6</name>
    <dbReference type="NCBI Taxonomy" id="1193011"/>
    <lineage>
        <taxon>Bacteria</taxon>
        <taxon>Pseudomonadati</taxon>
        <taxon>Spirochaetota</taxon>
        <taxon>Spirochaetia</taxon>
        <taxon>Leptospirales</taxon>
        <taxon>Leptospiraceae</taxon>
        <taxon>Leptospira</taxon>
    </lineage>
</organism>
<keyword evidence="3" id="KW-1185">Reference proteome</keyword>
<accession>S3VAQ4</accession>
<evidence type="ECO:0000313" key="2">
    <source>
        <dbReference type="EMBL" id="EPG73505.1"/>
    </source>
</evidence>
<sequence length="678" mass="78883">MTVKDSRPLDPNTGSPLLQSFLRVKKLNEVVSYYMNDKVTHSLYKAIAAATSYKNAKSRHLFEPHNRVQEAGELTPKEMELHLKRLLEDGTVSQMAYFMGDELEQQPAPKPCFAAFPEGESLDLSRIYLELLDVSVISLIGYLDRKPELTKSVVWENLEADWETGARKEKPFPQLFLYLRESFHDEKFSIPPSPEFVKDFLFELEDDLTKKGRVVDIPGYGLFSLKNTKEAVQIIEYIDDFIQTKGMKFLRHVLSDAFQRIAMEEKFHYSDPSRPETTKFRVARAESFSQALQSGNPGPASPGMLGVILIRTLAEIAEKEMLRQHSEKERNQFQEIKRSLLAEAVRWDRKVLFLPDKEFRYFPDDLKRMLLDDLEIAYATWEAKGGTIHAFLHKSPESVRQIILSLSGAHVVEVWKILCIRQLIEANEPQIKSVFKESEFVKAYGKVLRKGYMEYFPWFYPILDLIGIGRIFQDFFFSQAKDKIRVQQNFLKGKNLEIAKKDEQARVQERLKEEEKIRHADERSKLSSFLDEYYFKKKNPPLAADIQALASEFSADFFYQILEREKFVLLTWEGSKEKYDQILCYSSDESFRTKAREIHKVFSERIEFLQNKIRTGEEDDSRVRIARVIKYIDTWFSSNKGHEKSTSISTKSGGDEDGDPYESFRREIQKLRQKAPAA</sequence>
<dbReference type="RefSeq" id="WP_016549985.1">
    <property type="nucleotide sequence ID" value="NZ_AKWZ02000010.1"/>
</dbReference>
<dbReference type="AlphaFoldDB" id="S3VAQ4"/>
<dbReference type="Proteomes" id="UP000014540">
    <property type="component" value="Unassembled WGS sequence"/>
</dbReference>
<name>S3VAQ4_9LEPT</name>
<comment type="caution">
    <text evidence="2">The sequence shown here is derived from an EMBL/GenBank/DDBJ whole genome shotgun (WGS) entry which is preliminary data.</text>
</comment>
<evidence type="ECO:0000256" key="1">
    <source>
        <dbReference type="SAM" id="MobiDB-lite"/>
    </source>
</evidence>
<feature type="region of interest" description="Disordered" evidence="1">
    <location>
        <begin position="639"/>
        <end position="663"/>
    </location>
</feature>
<evidence type="ECO:0000313" key="3">
    <source>
        <dbReference type="Proteomes" id="UP000014540"/>
    </source>
</evidence>
<gene>
    <name evidence="2" type="ORF">LEP1GSC058_3044</name>
</gene>
<proteinExistence type="predicted"/>